<feature type="compositionally biased region" description="Basic and acidic residues" evidence="5">
    <location>
        <begin position="1619"/>
        <end position="1645"/>
    </location>
</feature>
<feature type="compositionally biased region" description="Basic and acidic residues" evidence="5">
    <location>
        <begin position="1598"/>
        <end position="1608"/>
    </location>
</feature>
<keyword evidence="3" id="KW-0507">mRNA processing</keyword>
<feature type="region of interest" description="Disordered" evidence="5">
    <location>
        <begin position="519"/>
        <end position="889"/>
    </location>
</feature>
<dbReference type="GO" id="GO:0005634">
    <property type="term" value="C:nucleus"/>
    <property type="evidence" value="ECO:0007669"/>
    <property type="project" value="UniProtKB-SubCell"/>
</dbReference>
<comment type="subcellular location">
    <subcellularLocation>
        <location evidence="1">Nucleus</location>
    </subcellularLocation>
</comment>
<feature type="compositionally biased region" description="Basic residues" evidence="5">
    <location>
        <begin position="1676"/>
        <end position="1685"/>
    </location>
</feature>
<feature type="compositionally biased region" description="Acidic residues" evidence="5">
    <location>
        <begin position="277"/>
        <end position="286"/>
    </location>
</feature>
<evidence type="ECO:0000313" key="8">
    <source>
        <dbReference type="Proteomes" id="UP000054558"/>
    </source>
</evidence>
<dbReference type="PANTHER" id="PTHR36884:SF4">
    <property type="entry name" value="FIP1[III]-LIKE PROTEIN"/>
    <property type="match status" value="1"/>
</dbReference>
<dbReference type="InterPro" id="IPR007854">
    <property type="entry name" value="Fip1_dom"/>
</dbReference>
<reference evidence="7 8" key="1">
    <citation type="journal article" date="2014" name="Nat. Commun.">
        <title>Klebsormidium flaccidum genome reveals primary factors for plant terrestrial adaptation.</title>
        <authorList>
            <person name="Hori K."/>
            <person name="Maruyama F."/>
            <person name="Fujisawa T."/>
            <person name="Togashi T."/>
            <person name="Yamamoto N."/>
            <person name="Seo M."/>
            <person name="Sato S."/>
            <person name="Yamada T."/>
            <person name="Mori H."/>
            <person name="Tajima N."/>
            <person name="Moriyama T."/>
            <person name="Ikeuchi M."/>
            <person name="Watanabe M."/>
            <person name="Wada H."/>
            <person name="Kobayashi K."/>
            <person name="Saito M."/>
            <person name="Masuda T."/>
            <person name="Sasaki-Sekimoto Y."/>
            <person name="Mashiguchi K."/>
            <person name="Awai K."/>
            <person name="Shimojima M."/>
            <person name="Masuda S."/>
            <person name="Iwai M."/>
            <person name="Nobusawa T."/>
            <person name="Narise T."/>
            <person name="Kondo S."/>
            <person name="Saito H."/>
            <person name="Sato R."/>
            <person name="Murakawa M."/>
            <person name="Ihara Y."/>
            <person name="Oshima-Yamada Y."/>
            <person name="Ohtaka K."/>
            <person name="Satoh M."/>
            <person name="Sonobe K."/>
            <person name="Ishii M."/>
            <person name="Ohtani R."/>
            <person name="Kanamori-Sato M."/>
            <person name="Honoki R."/>
            <person name="Miyazaki D."/>
            <person name="Mochizuki H."/>
            <person name="Umetsu J."/>
            <person name="Higashi K."/>
            <person name="Shibata D."/>
            <person name="Kamiya Y."/>
            <person name="Sato N."/>
            <person name="Nakamura Y."/>
            <person name="Tabata S."/>
            <person name="Ida S."/>
            <person name="Kurokawa K."/>
            <person name="Ohta H."/>
        </authorList>
    </citation>
    <scope>NUCLEOTIDE SEQUENCE [LARGE SCALE GENOMIC DNA]</scope>
    <source>
        <strain evidence="7 8">NIES-2285</strain>
    </source>
</reference>
<feature type="domain" description="Pre-mRNA polyadenylation factor Fip1" evidence="6">
    <location>
        <begin position="382"/>
        <end position="424"/>
    </location>
</feature>
<dbReference type="STRING" id="105231.A0A1Y1I2P2"/>
<feature type="compositionally biased region" description="Pro residues" evidence="5">
    <location>
        <begin position="698"/>
        <end position="710"/>
    </location>
</feature>
<feature type="compositionally biased region" description="Basic and acidic residues" evidence="5">
    <location>
        <begin position="1428"/>
        <end position="1453"/>
    </location>
</feature>
<feature type="region of interest" description="Disordered" evidence="5">
    <location>
        <begin position="125"/>
        <end position="193"/>
    </location>
</feature>
<feature type="compositionally biased region" description="Low complexity" evidence="5">
    <location>
        <begin position="652"/>
        <end position="661"/>
    </location>
</feature>
<dbReference type="Pfam" id="PF05182">
    <property type="entry name" value="Fip1"/>
    <property type="match status" value="1"/>
</dbReference>
<evidence type="ECO:0000256" key="1">
    <source>
        <dbReference type="ARBA" id="ARBA00004123"/>
    </source>
</evidence>
<feature type="compositionally biased region" description="Basic and acidic residues" evidence="5">
    <location>
        <begin position="1826"/>
        <end position="1846"/>
    </location>
</feature>
<evidence type="ECO:0000313" key="7">
    <source>
        <dbReference type="EMBL" id="GAQ84232.1"/>
    </source>
</evidence>
<organism evidence="7 8">
    <name type="scientific">Klebsormidium nitens</name>
    <name type="common">Green alga</name>
    <name type="synonym">Ulothrix nitens</name>
    <dbReference type="NCBI Taxonomy" id="105231"/>
    <lineage>
        <taxon>Eukaryota</taxon>
        <taxon>Viridiplantae</taxon>
        <taxon>Streptophyta</taxon>
        <taxon>Klebsormidiophyceae</taxon>
        <taxon>Klebsormidiales</taxon>
        <taxon>Klebsormidiaceae</taxon>
        <taxon>Klebsormidium</taxon>
    </lineage>
</organism>
<dbReference type="OrthoDB" id="1917198at2759"/>
<gene>
    <name evidence="7" type="ORF">KFL_001810130</name>
</gene>
<keyword evidence="4" id="KW-0539">Nucleus</keyword>
<feature type="region of interest" description="Disordered" evidence="5">
    <location>
        <begin position="463"/>
        <end position="485"/>
    </location>
</feature>
<feature type="compositionally biased region" description="Basic and acidic residues" evidence="5">
    <location>
        <begin position="1709"/>
        <end position="1788"/>
    </location>
</feature>
<accession>A0A1Y1I2P2</accession>
<feature type="compositionally biased region" description="Basic and acidic residues" evidence="5">
    <location>
        <begin position="1234"/>
        <end position="1250"/>
    </location>
</feature>
<proteinExistence type="inferred from homology"/>
<name>A0A1Y1I2P2_KLENI</name>
<comment type="similarity">
    <text evidence="2">Belongs to the FIP1 family.</text>
</comment>
<feature type="compositionally biased region" description="Polar residues" evidence="5">
    <location>
        <begin position="555"/>
        <end position="569"/>
    </location>
</feature>
<sequence>MADDAELEAALFGEETPILEAAAPLVPLPFGQQFSTPTPAEGDGARSLERGTEEGKAGSSLGYPLKPEEELRTKAILAREIGLQAERIIDGSEVAGKMDKQGDGDDLHTALYGAGADDEVIAEEERASIDEQNGANKPQETEAAVATTRVGELPAPDAEDEDDLYGELYGDVDGEPLLGGEEAPQLTAETGQVNPAVNQVAEPGAFGSLPVEEDVAKLAAVVGLTAPEVEEEEDSDSEDSDSEDDFEILVNDDHLRPAVGHTAMPPISRVPARAERDGDEESDSDSDGFTIILDDEGAGPAAGMKRGLEDEPGLQREYSLKSLPSSGVAGPKPADQALEERPVQDVSQMQNGMQYGGRGGRRWGQQQRGNDVYFPNASHVFDLNLEELEMKPWRFAGTDVSDYFNFELNEQTWHAYCQQLAQARLEQTMQSKIRVYESRTANGPEADPDLPPELASLLNLDTGGQQQQMGRPNAFQAHRGGPTADLRRFRPRDADAVIEIQVQSDVAPPSAPKTAIVDREEHRSVEPAPETALALEGGSGETAIGDGSERMGQAELSNGGDQTERNTSGIKEELVGEREAELVVKEEAEETRKGSVEEGKEPLGKRGEAPEDIQEKLGEVKLEAGEGAAEPIVKQERSDGKELAPREHSRSPSRSRLSTPPEKSEGPGGRQDRLREQRGLREPSRDRPLSRGDGRPFLPRPGPTRPPFVPGGPVGAPERPPYWGEEPGFRPPFPPYGPAGAYFDGPYWGMQGPGFPPGPDGPFYGPNGGQFYPPGPFEPGMRPPFGPVDGPWGQPYPGTRPGPVPRPLPGRGPATGASRARRKEEKSSSEETSSEESSSESESGSESGSYSGSESSSDDSRRKSRRPVERSRAKPGPYPPATVRFDEFGRPLPAVRVVYDDFGRPIELDPFGRPLDPRRAAEYDEFMRHQFEGRRDGMGGGAGFGGRGPGWFGEGRGPGEFRGRGGRGRDGRLPDEVYAARRRERDERLAREERDRQERERRLRGEREPDRSLDRERFARDERRREGFEGPRLHDRRYREDEEERVREDRYRGASRGVEEGGRRDGRSRGVSRGLDGERWREDRHRGASRGLEEDRLPVRETGDYRDGRARDHNEVRDDRPERDSRQRGARAEREESREGVVGEGRGGPRRERSDRRRDASADDAARNARREHLRDERTPERKRGGERRMDDRNGRYAAGADSEEELGGRFERSRRRGSTAAKDGGGVGSGREVVSDDKERQVADDVIREGDDDGDVMETRDGRQRSGRGGRDPREGSEQRDGKDGVAEYGDNGSQLDEDDLVVADRRFRAGEMGAPERAQIEGEKAEERGTELGGELEGRNEEAAADGAGGDEEGGGESREERRRRRKERRHRHKEEREGDENEEEREERRRRRRDRKERERGPLNSQGREPEADHRGPETELGSPTRKDGFPEETTREPWLALEREEERPKLRNLIGRSDERAVRDEEEGLGGDERRRAREHEVGEDDNSLENKEFGENGGAEQDGREERRRRKEERRRRHKERKEWKEQELEKDANGQAVEESERKHRHRRHRQHREEKDERPGEEVEAGVQEGGEEERREKKRHRGQREEDEAREVGVREGHQDGEDETLQRQMHGGEDNVQRGEVREEGGKDVSRQDRGGIGEGMDVEAERGAEEVNEGGFPGEKSDGRKDRKRRRKHRHRNEEEGEEEREERRRERKRRKHRGGEEGHAVVEDAEAAREREGARIDREEGRKERSDRRGREHEEGNKSRAREESVGREVSKELRGLRTRDVDTAGFRNREGDDVGGSVSRGDVSRERRQPEPGLETRTGRGGKTDGSGGDSRKDQREGPDKEPLSDFEAKLKRRAERFGPLNPIEEEAPRGSTRRDESVTVKDRLSRRIKDRSPPRAVVSAAAAERVTGFMDVDRPEEELPYLVGTESRDDGLQRKRKRERALENGTEEGRSQGGRDWNEAKFRITGLGAPAKLTSTGGQNGTAKRKVVGTTEGSEASRPQRVVIQDSGVKDSGDVARKRMFQQALAGVGGLSRSLSNKGGGRNDM</sequence>
<protein>
    <recommendedName>
        <fullName evidence="6">Pre-mRNA polyadenylation factor Fip1 domain-containing protein</fullName>
    </recommendedName>
</protein>
<feature type="region of interest" description="Disordered" evidence="5">
    <location>
        <begin position="1917"/>
        <end position="2042"/>
    </location>
</feature>
<dbReference type="GO" id="GO:0006397">
    <property type="term" value="P:mRNA processing"/>
    <property type="evidence" value="ECO:0007669"/>
    <property type="project" value="UniProtKB-KW"/>
</dbReference>
<feature type="compositionally biased region" description="Basic residues" evidence="5">
    <location>
        <begin position="1364"/>
        <end position="1376"/>
    </location>
</feature>
<feature type="compositionally biased region" description="Pro residues" evidence="5">
    <location>
        <begin position="798"/>
        <end position="810"/>
    </location>
</feature>
<evidence type="ECO:0000256" key="5">
    <source>
        <dbReference type="SAM" id="MobiDB-lite"/>
    </source>
</evidence>
<feature type="compositionally biased region" description="Basic and acidic residues" evidence="5">
    <location>
        <begin position="633"/>
        <end position="650"/>
    </location>
</feature>
<evidence type="ECO:0000256" key="4">
    <source>
        <dbReference type="ARBA" id="ARBA00023242"/>
    </source>
</evidence>
<feature type="compositionally biased region" description="Basic and acidic residues" evidence="5">
    <location>
        <begin position="1558"/>
        <end position="1568"/>
    </location>
</feature>
<feature type="compositionally biased region" description="Gly residues" evidence="5">
    <location>
        <begin position="938"/>
        <end position="956"/>
    </location>
</feature>
<dbReference type="Proteomes" id="UP000054558">
    <property type="component" value="Unassembled WGS sequence"/>
</dbReference>
<feature type="compositionally biased region" description="Basic and acidic residues" evidence="5">
    <location>
        <begin position="1475"/>
        <end position="1485"/>
    </location>
</feature>
<feature type="compositionally biased region" description="Basic and acidic residues" evidence="5">
    <location>
        <begin position="1411"/>
        <end position="1421"/>
    </location>
</feature>
<dbReference type="EMBL" id="DF237130">
    <property type="protein sequence ID" value="GAQ84232.1"/>
    <property type="molecule type" value="Genomic_DNA"/>
</dbReference>
<feature type="compositionally biased region" description="Basic and acidic residues" evidence="5">
    <location>
        <begin position="1258"/>
        <end position="1287"/>
    </location>
</feature>
<feature type="compositionally biased region" description="Basic and acidic residues" evidence="5">
    <location>
        <begin position="570"/>
        <end position="624"/>
    </location>
</feature>
<feature type="compositionally biased region" description="Basic residues" evidence="5">
    <location>
        <begin position="1512"/>
        <end position="1525"/>
    </location>
</feature>
<feature type="compositionally biased region" description="Basic and acidic residues" evidence="5">
    <location>
        <begin position="1526"/>
        <end position="1538"/>
    </location>
</feature>
<dbReference type="PANTHER" id="PTHR36884">
    <property type="entry name" value="FIP1[III]-LIKE PROTEIN"/>
    <property type="match status" value="1"/>
</dbReference>
<feature type="compositionally biased region" description="Basic and acidic residues" evidence="5">
    <location>
        <begin position="2005"/>
        <end position="2014"/>
    </location>
</feature>
<feature type="compositionally biased region" description="Acidic residues" evidence="5">
    <location>
        <begin position="228"/>
        <end position="247"/>
    </location>
</feature>
<feature type="compositionally biased region" description="Gly residues" evidence="5">
    <location>
        <begin position="1815"/>
        <end position="1825"/>
    </location>
</feature>
<feature type="region of interest" description="Disordered" evidence="5">
    <location>
        <begin position="222"/>
        <end position="308"/>
    </location>
</feature>
<dbReference type="OMA" id="HGDGILP"/>
<feature type="region of interest" description="Disordered" evidence="5">
    <location>
        <begin position="321"/>
        <end position="344"/>
    </location>
</feature>
<keyword evidence="8" id="KW-1185">Reference proteome</keyword>
<feature type="compositionally biased region" description="Low complexity" evidence="5">
    <location>
        <begin position="840"/>
        <end position="855"/>
    </location>
</feature>
<feature type="compositionally biased region" description="Basic and acidic residues" evidence="5">
    <location>
        <begin position="662"/>
        <end position="694"/>
    </location>
</feature>
<feature type="compositionally biased region" description="Pro residues" evidence="5">
    <location>
        <begin position="773"/>
        <end position="786"/>
    </location>
</feature>
<evidence type="ECO:0000259" key="6">
    <source>
        <dbReference type="Pfam" id="PF05182"/>
    </source>
</evidence>
<feature type="region of interest" description="Disordered" evidence="5">
    <location>
        <begin position="30"/>
        <end position="66"/>
    </location>
</feature>
<feature type="compositionally biased region" description="Basic and acidic residues" evidence="5">
    <location>
        <begin position="1075"/>
        <end position="1195"/>
    </location>
</feature>
<feature type="compositionally biased region" description="Acidic residues" evidence="5">
    <location>
        <begin position="157"/>
        <end position="174"/>
    </location>
</feature>
<dbReference type="InterPro" id="IPR044976">
    <property type="entry name" value="FIPS5/FIPS3-like"/>
</dbReference>
<feature type="compositionally biased region" description="Basic and acidic residues" evidence="5">
    <location>
        <begin position="1863"/>
        <end position="1890"/>
    </location>
</feature>
<feature type="compositionally biased region" description="Basic and acidic residues" evidence="5">
    <location>
        <begin position="43"/>
        <end position="56"/>
    </location>
</feature>
<evidence type="ECO:0000256" key="3">
    <source>
        <dbReference type="ARBA" id="ARBA00022664"/>
    </source>
</evidence>
<feature type="compositionally biased region" description="Basic and acidic residues" evidence="5">
    <location>
        <begin position="858"/>
        <end position="872"/>
    </location>
</feature>
<feature type="compositionally biased region" description="Basic and acidic residues" evidence="5">
    <location>
        <begin position="957"/>
        <end position="1068"/>
    </location>
</feature>
<evidence type="ECO:0000256" key="2">
    <source>
        <dbReference type="ARBA" id="ARBA00007459"/>
    </source>
</evidence>
<feature type="compositionally biased region" description="Basic and acidic residues" evidence="5">
    <location>
        <begin position="1320"/>
        <end position="1344"/>
    </location>
</feature>
<feature type="region of interest" description="Disordered" evidence="5">
    <location>
        <begin position="933"/>
        <end position="1896"/>
    </location>
</feature>